<evidence type="ECO:0000256" key="7">
    <source>
        <dbReference type="ARBA" id="ARBA00049117"/>
    </source>
</evidence>
<evidence type="ECO:0000256" key="3">
    <source>
        <dbReference type="ARBA" id="ARBA00022701"/>
    </source>
</evidence>
<keyword evidence="12" id="KW-1185">Reference proteome</keyword>
<dbReference type="PRINTS" id="PR01162">
    <property type="entry name" value="ALPHATUBULIN"/>
</dbReference>
<evidence type="ECO:0000313" key="11">
    <source>
        <dbReference type="EMBL" id="CAK0846538.1"/>
    </source>
</evidence>
<evidence type="ECO:0000259" key="10">
    <source>
        <dbReference type="PROSITE" id="PS50878"/>
    </source>
</evidence>
<protein>
    <recommendedName>
        <fullName evidence="10">Reverse transcriptase domain-containing protein</fullName>
    </recommendedName>
</protein>
<keyword evidence="6" id="KW-0342">GTP-binding</keyword>
<dbReference type="SMART" id="SM00864">
    <property type="entry name" value="Tubulin"/>
    <property type="match status" value="1"/>
</dbReference>
<comment type="similarity">
    <text evidence="1">Belongs to the tubulin family.</text>
</comment>
<keyword evidence="4" id="KW-0547">Nucleotide-binding</keyword>
<evidence type="ECO:0000313" key="12">
    <source>
        <dbReference type="Proteomes" id="UP001189429"/>
    </source>
</evidence>
<dbReference type="Gene3D" id="1.10.287.600">
    <property type="entry name" value="Helix hairpin bin"/>
    <property type="match status" value="1"/>
</dbReference>
<evidence type="ECO:0000256" key="2">
    <source>
        <dbReference type="ARBA" id="ARBA00022490"/>
    </source>
</evidence>
<evidence type="ECO:0000256" key="1">
    <source>
        <dbReference type="ARBA" id="ARBA00009636"/>
    </source>
</evidence>
<dbReference type="InterPro" id="IPR036691">
    <property type="entry name" value="Endo/exonu/phosph_ase_sf"/>
</dbReference>
<dbReference type="InterPro" id="IPR000217">
    <property type="entry name" value="Tubulin"/>
</dbReference>
<dbReference type="PROSITE" id="PS50878">
    <property type="entry name" value="RT_POL"/>
    <property type="match status" value="1"/>
</dbReference>
<dbReference type="InterPro" id="IPR000477">
    <property type="entry name" value="RT_dom"/>
</dbReference>
<dbReference type="Gene3D" id="3.40.50.1440">
    <property type="entry name" value="Tubulin/FtsZ, GTPase domain"/>
    <property type="match status" value="1"/>
</dbReference>
<evidence type="ECO:0000256" key="5">
    <source>
        <dbReference type="ARBA" id="ARBA00022801"/>
    </source>
</evidence>
<dbReference type="InterPro" id="IPR017975">
    <property type="entry name" value="Tubulin_CS"/>
</dbReference>
<evidence type="ECO:0000256" key="6">
    <source>
        <dbReference type="ARBA" id="ARBA00023134"/>
    </source>
</evidence>
<dbReference type="PRINTS" id="PR01161">
    <property type="entry name" value="TUBULIN"/>
</dbReference>
<dbReference type="Pfam" id="PF00091">
    <property type="entry name" value="Tubulin"/>
    <property type="match status" value="1"/>
</dbReference>
<evidence type="ECO:0000256" key="8">
    <source>
        <dbReference type="SAM" id="Coils"/>
    </source>
</evidence>
<dbReference type="PROSITE" id="PS00227">
    <property type="entry name" value="TUBULIN"/>
    <property type="match status" value="1"/>
</dbReference>
<evidence type="ECO:0000256" key="4">
    <source>
        <dbReference type="ARBA" id="ARBA00022741"/>
    </source>
</evidence>
<feature type="compositionally biased region" description="Polar residues" evidence="9">
    <location>
        <begin position="922"/>
        <end position="933"/>
    </location>
</feature>
<keyword evidence="5" id="KW-0378">Hydrolase</keyword>
<keyword evidence="2" id="KW-0963">Cytoplasm</keyword>
<dbReference type="Proteomes" id="UP001189429">
    <property type="component" value="Unassembled WGS sequence"/>
</dbReference>
<feature type="coiled-coil region" evidence="8">
    <location>
        <begin position="1242"/>
        <end position="1274"/>
    </location>
</feature>
<dbReference type="PANTHER" id="PTHR11588">
    <property type="entry name" value="TUBULIN"/>
    <property type="match status" value="1"/>
</dbReference>
<dbReference type="InterPro" id="IPR023123">
    <property type="entry name" value="Tubulin_C"/>
</dbReference>
<keyword evidence="3" id="KW-0493">Microtubule</keyword>
<dbReference type="InterPro" id="IPR036525">
    <property type="entry name" value="Tubulin/FtsZ_GTPase_sf"/>
</dbReference>
<feature type="coiled-coil region" evidence="8">
    <location>
        <begin position="1863"/>
        <end position="1890"/>
    </location>
</feature>
<dbReference type="Gene3D" id="3.30.1330.20">
    <property type="entry name" value="Tubulin/FtsZ, C-terminal domain"/>
    <property type="match status" value="1"/>
</dbReference>
<organism evidence="11 12">
    <name type="scientific">Prorocentrum cordatum</name>
    <dbReference type="NCBI Taxonomy" id="2364126"/>
    <lineage>
        <taxon>Eukaryota</taxon>
        <taxon>Sar</taxon>
        <taxon>Alveolata</taxon>
        <taxon>Dinophyceae</taxon>
        <taxon>Prorocentrales</taxon>
        <taxon>Prorocentraceae</taxon>
        <taxon>Prorocentrum</taxon>
    </lineage>
</organism>
<dbReference type="InterPro" id="IPR002452">
    <property type="entry name" value="Alpha_tubulin"/>
</dbReference>
<dbReference type="SUPFAM" id="SSF52490">
    <property type="entry name" value="Tubulin nucleotide-binding domain-like"/>
    <property type="match status" value="1"/>
</dbReference>
<dbReference type="EMBL" id="CAUYUJ010014831">
    <property type="protein sequence ID" value="CAK0846538.1"/>
    <property type="molecule type" value="Genomic_DNA"/>
</dbReference>
<dbReference type="InterPro" id="IPR003008">
    <property type="entry name" value="Tubulin_FtsZ_GTPase"/>
</dbReference>
<keyword evidence="8" id="KW-0175">Coiled coil</keyword>
<dbReference type="Pfam" id="PF00078">
    <property type="entry name" value="RVT_1"/>
    <property type="match status" value="1"/>
</dbReference>
<dbReference type="InterPro" id="IPR018316">
    <property type="entry name" value="Tubulin/FtsZ_2-layer-sand-dom"/>
</dbReference>
<dbReference type="SMART" id="SM00865">
    <property type="entry name" value="Tubulin_C"/>
    <property type="match status" value="1"/>
</dbReference>
<comment type="caution">
    <text evidence="11">The sequence shown here is derived from an EMBL/GenBank/DDBJ whole genome shotgun (WGS) entry which is preliminary data.</text>
</comment>
<dbReference type="InterPro" id="IPR037103">
    <property type="entry name" value="Tubulin/FtsZ-like_C"/>
</dbReference>
<dbReference type="Gene3D" id="3.60.10.10">
    <property type="entry name" value="Endonuclease/exonuclease/phosphatase"/>
    <property type="match status" value="1"/>
</dbReference>
<accession>A0ABN9TMY5</accession>
<evidence type="ECO:0000256" key="9">
    <source>
        <dbReference type="SAM" id="MobiDB-lite"/>
    </source>
</evidence>
<name>A0ABN9TMY5_9DINO</name>
<comment type="catalytic activity">
    <reaction evidence="7">
        <text>GTP + H2O = GDP + phosphate + H(+)</text>
        <dbReference type="Rhea" id="RHEA:19669"/>
        <dbReference type="ChEBI" id="CHEBI:15377"/>
        <dbReference type="ChEBI" id="CHEBI:15378"/>
        <dbReference type="ChEBI" id="CHEBI:37565"/>
        <dbReference type="ChEBI" id="CHEBI:43474"/>
        <dbReference type="ChEBI" id="CHEBI:58189"/>
    </reaction>
    <physiologicalReaction direction="left-to-right" evidence="7">
        <dbReference type="Rhea" id="RHEA:19670"/>
    </physiologicalReaction>
</comment>
<feature type="domain" description="Reverse transcriptase" evidence="10">
    <location>
        <begin position="1395"/>
        <end position="1660"/>
    </location>
</feature>
<reference evidence="11" key="1">
    <citation type="submission" date="2023-10" db="EMBL/GenBank/DDBJ databases">
        <authorList>
            <person name="Chen Y."/>
            <person name="Shah S."/>
            <person name="Dougan E. K."/>
            <person name="Thang M."/>
            <person name="Chan C."/>
        </authorList>
    </citation>
    <scope>NUCLEOTIDE SEQUENCE [LARGE SCALE GENOMIC DNA]</scope>
</reference>
<dbReference type="CDD" id="cd02186">
    <property type="entry name" value="alpha_tubulin"/>
    <property type="match status" value="1"/>
</dbReference>
<proteinExistence type="inferred from homology"/>
<feature type="compositionally biased region" description="Low complexity" evidence="9">
    <location>
        <begin position="880"/>
        <end position="910"/>
    </location>
</feature>
<gene>
    <name evidence="11" type="ORF">PCOR1329_LOCUS40008</name>
</gene>
<sequence length="2303" mass="255213">MHSRICLEELAGGLRGARLGLSASYDGCASGGDCTGGQSLAFERPAQLFCFNEGATAIATWSRNQARHFSAQCACPPSRAYVVRAWDYRHLTVAALPSLAFERPAQLFCLEHGIQPDGQMPSDKTIGGGDDAFNTFFSETGAGKRAPRCAMVDLEPTVVDEVRTGTYRQLFHPEQLISGKEDAANNFARGRYAIGKEIVDLVLDRIRKLADNRTGLQGFMIYNAVGGGTGSGLGCLMLERLSVDYGKKAKCSFTVWACPQVATAVVEPYNAVFCVHSLLEHTDVTIMYDNEALCEICRRNLDIERPTYTSLNRLLAQIISSLTASLRFDGALNVDVAEFQTNLVPYPRVHFMLSSYAPVISAEKAHHEQLSVAEITMSVFEPASMFVKCDPRHGKYMACCMMHRGDVVPEDVNAAIATIKTKRTIQFLAGGFAGYPPGWKGANGAWLTRLTRLWRAGPEVTGHKCSQRSYDVIERLMQAYLNDLSGHDGSHGWLRELAKVWQKLMHIIHGNGPQPTLFADEWNVPVCSAEDLTRAGGVAMAYETEVRQVLARVVPTLRPTAILTTRPLHELGYKGYSSTLVTFNMQVFDETAMAPDGMRGAWRDHLGARRYLTQLGDAGRVHRVLEEGLVQVAEHRTMVRIVVDIDRAAFEWAPDTVISAMHVTDVIKGCAGAAVDMHEVVVRDDGSATVRVPSSLVGDLMQKSGRQGAYFKPAFDEVEGLADFVLWLEPGLSHEEALDVCDAMSSIGLLRRGKKPVRYGLRWQTQEAYDAAVKSIPGRERLEGTTRYKVVPVTPEVGAQGIKKMLADFKWEVAELAHADRDAAQGQALVYAKTAPPAARFQVKPSAGEPYLVYIRAVGRLSQQKMDAAGLRAGSRMAPAASSASSGATAEAKSRAQGALQRTQRAAARASSPQPTVRPRESTGTTPQRQTVEWNHGVHVLHGNMKLRFVNVSGLKSQGRWAKIANVTADVVALTETHADEALQQVKWPASWGGDFNAETSDTADFQEKLRRSRWQEGYDFCAESQQDIPTCTQGRGSRIDRVIMNSNASALVKRCEIDTAAGLPVHRPIDMLIDVPLAQQTIRRARKVARVPLPGRPPPEYVPPRDYPNRAFEQALEARDMDAALKAWCVMAESHLLDVAPRDDGLTQARRVRGRGKIVVEERQAFPKVALDSAASRATRAILKACERARTLARMDLSSVRAERTRAGLQAVLSHCQEHVADEVREAMRSSCTQAGYARLRETLLNELQQVQVREKRARIKNWRKDLRAKQSRAYDWLKKGGPAETGGAMKRPDSTVTANIPEQLNLVAGAWRPIFERFKHREPAVDTFMEYFGPHMRTHTWRTERITGDQLVKVAADLPNSAGGLDSWTAEELKVLARWRPRLFDQLASVLNAVEGGAPWPRAVAQGYIALIPKDKTDAEPVPTALRPITVLSILYRLWAKLRFNCAMDSRQEHWVPEGIWGCRRRRGAEGLFLGVALDMEQGGQGVLVGGASYDFKKAFDYIPLQLLFAVLARRGMCPRVLQAMRGFYCQLQRCFRMRGAMGATLEIFGGIVQGRPLSMLGLNAFISCWVEAVRSKVPGVIPRAYADDMSATSKARSGARLVKNIQNMHAVTREYERRTGGQVSAEKSFTFGAACLRRSLDGVDGHEHIFRLVGGPVTSREEGEAESWPQLVEQRVATYTATAQRIRKAPEGFHGRVQMLRATASQASWGQGSHCMPGTPIALNKLRTELLKAAWDMDKYSSSVQISLTILMPVTLDPFFGFVYAGLNSMRRAMSDRVVRDQVRAALAAPPRGADGPVARLRQVMEHAELRPCVEQMVHEEQLDVNRWCHDLRDAWRRRLWRQLPELRATYRGAEHGVDREKSTSYLRRLQAQADQLQRKQDSGDLQDIPSSFDDPRAKLGVLRRLMAGSLLTSDRLARHAGAAEGVMCSCGLGRETIVHVSWACPRQSTWRGPALAALGGPYTDQPMCFQYATIVPEASMLTAEQVVTIQRSLVDVWQHRIHAWHEGGGEEEPGPGPGPPGAGGRRRLTQKSAPAGDVPPPPPEPGRAVQRGESGPRRRGAGARGSANPDNGHLIRLIPGGRGVFCVKCGKQTAEMKARRQKITHKACPQKDLPQSQWLSQPGVRRSSVRLQNVETELQKYNAGKHQLKWNGKLGKVPFAEDEGLIWCAVCERRWYWKDRASNLARTKCDGNPKAANRERQKSTQGIQKWTAAHADSHELIYEAENLRWKCGLFSRIDHKFDLVYSKRAFVHWYVGEGMEEGEFSEAREDLAALEKDYEEVGIKTAEGEGEEEGYGDEF</sequence>
<dbReference type="InterPro" id="IPR008280">
    <property type="entry name" value="Tub_FtsZ_C"/>
</dbReference>
<dbReference type="Pfam" id="PF03953">
    <property type="entry name" value="Tubulin_C"/>
    <property type="match status" value="1"/>
</dbReference>
<dbReference type="SUPFAM" id="SSF55307">
    <property type="entry name" value="Tubulin C-terminal domain-like"/>
    <property type="match status" value="2"/>
</dbReference>
<feature type="region of interest" description="Disordered" evidence="9">
    <location>
        <begin position="880"/>
        <end position="933"/>
    </location>
</feature>
<feature type="region of interest" description="Disordered" evidence="9">
    <location>
        <begin position="2009"/>
        <end position="2079"/>
    </location>
</feature>